<dbReference type="EC" id="2.5.1.3" evidence="9"/>
<comment type="catalytic activity">
    <reaction evidence="7 9 10">
        <text>2-(2-carboxy-4-methylthiazol-5-yl)ethyl phosphate + 4-amino-2-methyl-5-(diphosphooxymethyl)pyrimidine + 2 H(+) = thiamine phosphate + CO2 + diphosphate</text>
        <dbReference type="Rhea" id="RHEA:47848"/>
        <dbReference type="ChEBI" id="CHEBI:15378"/>
        <dbReference type="ChEBI" id="CHEBI:16526"/>
        <dbReference type="ChEBI" id="CHEBI:33019"/>
        <dbReference type="ChEBI" id="CHEBI:37575"/>
        <dbReference type="ChEBI" id="CHEBI:57841"/>
        <dbReference type="ChEBI" id="CHEBI:62890"/>
        <dbReference type="EC" id="2.5.1.3"/>
    </reaction>
</comment>
<evidence type="ECO:0000256" key="8">
    <source>
        <dbReference type="ARBA" id="ARBA00047883"/>
    </source>
</evidence>
<keyword evidence="5 9" id="KW-0784">Thiamine biosynthesis</keyword>
<dbReference type="SUPFAM" id="SSF51391">
    <property type="entry name" value="Thiamin phosphate synthase"/>
    <property type="match status" value="1"/>
</dbReference>
<dbReference type="GO" id="GO:0009229">
    <property type="term" value="P:thiamine diphosphate biosynthetic process"/>
    <property type="evidence" value="ECO:0007669"/>
    <property type="project" value="UniProtKB-UniRule"/>
</dbReference>
<dbReference type="Proteomes" id="UP000323337">
    <property type="component" value="Unassembled WGS sequence"/>
</dbReference>
<feature type="binding site" evidence="9">
    <location>
        <position position="96"/>
    </location>
    <ligand>
        <name>Mg(2+)</name>
        <dbReference type="ChEBI" id="CHEBI:18420"/>
    </ligand>
</feature>
<keyword evidence="3 9" id="KW-0479">Metal-binding</keyword>
<feature type="binding site" evidence="9">
    <location>
        <begin position="191"/>
        <end position="192"/>
    </location>
    <ligand>
        <name>2-[(2R,5Z)-2-carboxy-4-methylthiazol-5(2H)-ylidene]ethyl phosphate</name>
        <dbReference type="ChEBI" id="CHEBI:62899"/>
    </ligand>
</feature>
<dbReference type="InterPro" id="IPR034291">
    <property type="entry name" value="TMP_synthase"/>
</dbReference>
<evidence type="ECO:0000256" key="1">
    <source>
        <dbReference type="ARBA" id="ARBA00005165"/>
    </source>
</evidence>
<feature type="binding site" evidence="9">
    <location>
        <begin position="44"/>
        <end position="48"/>
    </location>
    <ligand>
        <name>4-amino-2-methyl-5-(diphosphooxymethyl)pyrimidine</name>
        <dbReference type="ChEBI" id="CHEBI:57841"/>
    </ligand>
</feature>
<evidence type="ECO:0000256" key="6">
    <source>
        <dbReference type="ARBA" id="ARBA00047334"/>
    </source>
</evidence>
<evidence type="ECO:0000256" key="2">
    <source>
        <dbReference type="ARBA" id="ARBA00022679"/>
    </source>
</evidence>
<comment type="similarity">
    <text evidence="9 10">Belongs to the thiamine-phosphate synthase family.</text>
</comment>
<dbReference type="GO" id="GO:0009228">
    <property type="term" value="P:thiamine biosynthetic process"/>
    <property type="evidence" value="ECO:0007669"/>
    <property type="project" value="UniProtKB-KW"/>
</dbReference>
<evidence type="ECO:0000313" key="13">
    <source>
        <dbReference type="EMBL" id="TYB32498.1"/>
    </source>
</evidence>
<dbReference type="GO" id="GO:0005737">
    <property type="term" value="C:cytoplasm"/>
    <property type="evidence" value="ECO:0007669"/>
    <property type="project" value="TreeGrafter"/>
</dbReference>
<dbReference type="PANTHER" id="PTHR20857">
    <property type="entry name" value="THIAMINE-PHOSPHATE PYROPHOSPHORYLASE"/>
    <property type="match status" value="1"/>
</dbReference>
<feature type="binding site" evidence="9">
    <location>
        <position position="114"/>
    </location>
    <ligand>
        <name>4-amino-2-methyl-5-(diphosphooxymethyl)pyrimidine</name>
        <dbReference type="ChEBI" id="CHEBI:57841"/>
    </ligand>
</feature>
<reference evidence="13 14" key="1">
    <citation type="submission" date="2019-08" db="EMBL/GenBank/DDBJ databases">
        <title>Genomic characterization of a novel candidate phylum (ARYD3) from a high temperature, high salinity tertiary oil reservoir in north central Oklahoma, USA.</title>
        <authorList>
            <person name="Youssef N.H."/>
            <person name="Yadav A."/>
            <person name="Elshahed M.S."/>
        </authorList>
    </citation>
    <scope>NUCLEOTIDE SEQUENCE [LARGE SCALE GENOMIC DNA]</scope>
    <source>
        <strain evidence="13">ARYD1</strain>
    </source>
</reference>
<proteinExistence type="inferred from homology"/>
<comment type="caution">
    <text evidence="13">The sequence shown here is derived from an EMBL/GenBank/DDBJ whole genome shotgun (WGS) entry which is preliminary data.</text>
</comment>
<feature type="binding site" evidence="9">
    <location>
        <position position="77"/>
    </location>
    <ligand>
        <name>Mg(2+)</name>
        <dbReference type="ChEBI" id="CHEBI:18420"/>
    </ligand>
</feature>
<dbReference type="EMBL" id="VSIV01000339">
    <property type="protein sequence ID" value="TYB32498.1"/>
    <property type="molecule type" value="Genomic_DNA"/>
</dbReference>
<comment type="cofactor">
    <cofactor evidence="9">
        <name>Mg(2+)</name>
        <dbReference type="ChEBI" id="CHEBI:18420"/>
    </cofactor>
    <text evidence="9">Binds 1 Mg(2+) ion per subunit.</text>
</comment>
<dbReference type="HAMAP" id="MF_00097">
    <property type="entry name" value="TMP_synthase"/>
    <property type="match status" value="1"/>
</dbReference>
<evidence type="ECO:0000256" key="9">
    <source>
        <dbReference type="HAMAP-Rule" id="MF_00097"/>
    </source>
</evidence>
<gene>
    <name evidence="9 13" type="primary">thiE</name>
    <name evidence="13" type="ORF">FXF49_11200</name>
</gene>
<protein>
    <recommendedName>
        <fullName evidence="9">Thiamine-phosphate synthase</fullName>
        <shortName evidence="9">TP synthase</shortName>
        <shortName evidence="9">TPS</shortName>
        <ecNumber evidence="9">2.5.1.3</ecNumber>
    </recommendedName>
    <alternativeName>
        <fullName evidence="9">Thiamine-phosphate pyrophosphorylase</fullName>
        <shortName evidence="9">TMP pyrophosphorylase</shortName>
        <shortName evidence="9">TMP-PPase</shortName>
    </alternativeName>
</protein>
<evidence type="ECO:0000256" key="7">
    <source>
        <dbReference type="ARBA" id="ARBA00047851"/>
    </source>
</evidence>
<dbReference type="InterPro" id="IPR022998">
    <property type="entry name" value="ThiamineP_synth_TenI"/>
</dbReference>
<dbReference type="Gene3D" id="3.20.20.70">
    <property type="entry name" value="Aldolase class I"/>
    <property type="match status" value="1"/>
</dbReference>
<sequence>MCSKNRSEIADFLKLYLVFESSMLKLPLDEFMQQVIDGGITAFQLRDKNVSARKRVENGKKAAEFCRGNNIPFIANDRIDIARILAADGVHLGDKDIPLDIAKNEFGEFFYGYSCNNSDDVGYAAAYGAAYTGIGPIFDTSTKRDLREILDKEKIRELTSASYIPSVGIGGINKTNAESLKNTGLNGIAVVSAICASENPYRETRILRELVEDL</sequence>
<dbReference type="InterPro" id="IPR036206">
    <property type="entry name" value="ThiamineP_synth_sf"/>
</dbReference>
<evidence type="ECO:0000256" key="11">
    <source>
        <dbReference type="RuleBase" id="RU004253"/>
    </source>
</evidence>
<evidence type="ECO:0000256" key="10">
    <source>
        <dbReference type="RuleBase" id="RU003826"/>
    </source>
</evidence>
<dbReference type="GO" id="GO:0000287">
    <property type="term" value="F:magnesium ion binding"/>
    <property type="evidence" value="ECO:0007669"/>
    <property type="project" value="UniProtKB-UniRule"/>
</dbReference>
<dbReference type="GO" id="GO:0004789">
    <property type="term" value="F:thiamine-phosphate diphosphorylase activity"/>
    <property type="evidence" value="ECO:0007669"/>
    <property type="project" value="UniProtKB-UniRule"/>
</dbReference>
<accession>A0A5D0MMM2</accession>
<dbReference type="PANTHER" id="PTHR20857:SF23">
    <property type="entry name" value="THIAMINE BIOSYNTHETIC BIFUNCTIONAL ENZYME"/>
    <property type="match status" value="1"/>
</dbReference>
<dbReference type="AlphaFoldDB" id="A0A5D0MMM2"/>
<evidence type="ECO:0000256" key="3">
    <source>
        <dbReference type="ARBA" id="ARBA00022723"/>
    </source>
</evidence>
<dbReference type="NCBIfam" id="TIGR00693">
    <property type="entry name" value="thiE"/>
    <property type="match status" value="1"/>
</dbReference>
<name>A0A5D0MMM2_FLESI</name>
<evidence type="ECO:0000259" key="12">
    <source>
        <dbReference type="Pfam" id="PF02581"/>
    </source>
</evidence>
<organism evidence="13 14">
    <name type="scientific">Flexistipes sinusarabici</name>
    <dbReference type="NCBI Taxonomy" id="2352"/>
    <lineage>
        <taxon>Bacteria</taxon>
        <taxon>Pseudomonadati</taxon>
        <taxon>Deferribacterota</taxon>
        <taxon>Deferribacteres</taxon>
        <taxon>Deferribacterales</taxon>
        <taxon>Flexistipitaceae</taxon>
        <taxon>Flexistipes</taxon>
    </lineage>
</organism>
<evidence type="ECO:0000256" key="5">
    <source>
        <dbReference type="ARBA" id="ARBA00022977"/>
    </source>
</evidence>
<keyword evidence="2 9" id="KW-0808">Transferase</keyword>
<dbReference type="InterPro" id="IPR013785">
    <property type="entry name" value="Aldolase_TIM"/>
</dbReference>
<feature type="binding site" evidence="9">
    <location>
        <position position="76"/>
    </location>
    <ligand>
        <name>4-amino-2-methyl-5-(diphosphooxymethyl)pyrimidine</name>
        <dbReference type="ChEBI" id="CHEBI:57841"/>
    </ligand>
</feature>
<keyword evidence="4 9" id="KW-0460">Magnesium</keyword>
<comment type="function">
    <text evidence="9">Condenses 4-methyl-5-(beta-hydroxyethyl)thiazole monophosphate (THZ-P) and 2-methyl-4-amino-5-hydroxymethyl pyrimidine pyrophosphate (HMP-PP) to form thiamine monophosphate (TMP).</text>
</comment>
<evidence type="ECO:0000256" key="4">
    <source>
        <dbReference type="ARBA" id="ARBA00022842"/>
    </source>
</evidence>
<feature type="binding site" evidence="9">
    <location>
        <position position="143"/>
    </location>
    <ligand>
        <name>4-amino-2-methyl-5-(diphosphooxymethyl)pyrimidine</name>
        <dbReference type="ChEBI" id="CHEBI:57841"/>
    </ligand>
</feature>
<evidence type="ECO:0000313" key="14">
    <source>
        <dbReference type="Proteomes" id="UP000323337"/>
    </source>
</evidence>
<comment type="catalytic activity">
    <reaction evidence="6 9 10">
        <text>4-methyl-5-(2-phosphooxyethyl)-thiazole + 4-amino-2-methyl-5-(diphosphooxymethyl)pyrimidine + H(+) = thiamine phosphate + diphosphate</text>
        <dbReference type="Rhea" id="RHEA:22328"/>
        <dbReference type="ChEBI" id="CHEBI:15378"/>
        <dbReference type="ChEBI" id="CHEBI:33019"/>
        <dbReference type="ChEBI" id="CHEBI:37575"/>
        <dbReference type="ChEBI" id="CHEBI:57841"/>
        <dbReference type="ChEBI" id="CHEBI:58296"/>
        <dbReference type="EC" id="2.5.1.3"/>
    </reaction>
</comment>
<dbReference type="RefSeq" id="WP_303701989.1">
    <property type="nucleotide sequence ID" value="NZ_VSIV01000339.1"/>
</dbReference>
<feature type="binding site" evidence="9">
    <location>
        <position position="171"/>
    </location>
    <ligand>
        <name>2-[(2R,5Z)-2-carboxy-4-methylthiazol-5(2H)-ylidene]ethyl phosphate</name>
        <dbReference type="ChEBI" id="CHEBI:62899"/>
    </ligand>
</feature>
<dbReference type="CDD" id="cd00564">
    <property type="entry name" value="TMP_TenI"/>
    <property type="match status" value="1"/>
</dbReference>
<comment type="pathway">
    <text evidence="1 9 11">Cofactor biosynthesis; thiamine diphosphate biosynthesis; thiamine phosphate from 4-amino-2-methyl-5-diphosphomethylpyrimidine and 4-methyl-5-(2-phosphoethyl)-thiazole: step 1/1.</text>
</comment>
<feature type="domain" description="Thiamine phosphate synthase/TenI" evidence="12">
    <location>
        <begin position="15"/>
        <end position="194"/>
    </location>
</feature>
<feature type="binding site" evidence="9">
    <location>
        <begin position="140"/>
        <end position="142"/>
    </location>
    <ligand>
        <name>2-[(2R,5Z)-2-carboxy-4-methylthiazol-5(2H)-ylidene]ethyl phosphate</name>
        <dbReference type="ChEBI" id="CHEBI:62899"/>
    </ligand>
</feature>
<dbReference type="UniPathway" id="UPA00060">
    <property type="reaction ID" value="UER00141"/>
</dbReference>
<dbReference type="Pfam" id="PF02581">
    <property type="entry name" value="TMP-TENI"/>
    <property type="match status" value="1"/>
</dbReference>
<comment type="catalytic activity">
    <reaction evidence="8 9 10">
        <text>2-[(2R,5Z)-2-carboxy-4-methylthiazol-5(2H)-ylidene]ethyl phosphate + 4-amino-2-methyl-5-(diphosphooxymethyl)pyrimidine + 2 H(+) = thiamine phosphate + CO2 + diphosphate</text>
        <dbReference type="Rhea" id="RHEA:47844"/>
        <dbReference type="ChEBI" id="CHEBI:15378"/>
        <dbReference type="ChEBI" id="CHEBI:16526"/>
        <dbReference type="ChEBI" id="CHEBI:33019"/>
        <dbReference type="ChEBI" id="CHEBI:37575"/>
        <dbReference type="ChEBI" id="CHEBI:57841"/>
        <dbReference type="ChEBI" id="CHEBI:62899"/>
        <dbReference type="EC" id="2.5.1.3"/>
    </reaction>
</comment>